<evidence type="ECO:0000256" key="1">
    <source>
        <dbReference type="SAM" id="Phobius"/>
    </source>
</evidence>
<feature type="transmembrane region" description="Helical" evidence="1">
    <location>
        <begin position="165"/>
        <end position="183"/>
    </location>
</feature>
<keyword evidence="1" id="KW-1133">Transmembrane helix</keyword>
<proteinExistence type="predicted"/>
<keyword evidence="3" id="KW-1185">Reference proteome</keyword>
<feature type="transmembrane region" description="Helical" evidence="1">
    <location>
        <begin position="24"/>
        <end position="48"/>
    </location>
</feature>
<sequence>MAYSSLAGSSMTDLATAQRDMKNAYIVGAPGVFVSGLVWLVAGALYAVFSSKIAFAALFVGGMLIVPVSLFIARALFGAPRVASGNPLQRLGFESTIVLFAGILLAYVLLAAAPPLVFPALALAIGARYFAFRTIYGEPLYWALGIALVAVASAAMLGLSVPEPTFLLIVGGVECAFAILLLVRRHQRRSQS</sequence>
<dbReference type="RefSeq" id="WP_265559751.1">
    <property type="nucleotide sequence ID" value="NZ_CP092471.1"/>
</dbReference>
<organism evidence="2 3">
    <name type="scientific">Qipengyuania spongiae</name>
    <dbReference type="NCBI Taxonomy" id="2909673"/>
    <lineage>
        <taxon>Bacteria</taxon>
        <taxon>Pseudomonadati</taxon>
        <taxon>Pseudomonadota</taxon>
        <taxon>Alphaproteobacteria</taxon>
        <taxon>Sphingomonadales</taxon>
        <taxon>Erythrobacteraceae</taxon>
        <taxon>Qipengyuania</taxon>
    </lineage>
</organism>
<gene>
    <name evidence="2" type="ORF">L1F33_02935</name>
</gene>
<dbReference type="EMBL" id="CP092471">
    <property type="protein sequence ID" value="UVI39931.1"/>
    <property type="molecule type" value="Genomic_DNA"/>
</dbReference>
<protein>
    <submittedName>
        <fullName evidence="2">Uncharacterized protein</fullName>
    </submittedName>
</protein>
<feature type="transmembrane region" description="Helical" evidence="1">
    <location>
        <begin position="97"/>
        <end position="127"/>
    </location>
</feature>
<dbReference type="Proteomes" id="UP001065265">
    <property type="component" value="Chromosome"/>
</dbReference>
<reference evidence="2" key="1">
    <citation type="submission" date="2022-02" db="EMBL/GenBank/DDBJ databases">
        <title>Qipengyuania spongiae sp. nov., isolated from marine sponge.</title>
        <authorList>
            <person name="Li Z."/>
            <person name="Zhang M."/>
        </authorList>
    </citation>
    <scope>NUCLEOTIDE SEQUENCE</scope>
    <source>
        <strain evidence="2">PHS-Z21</strain>
    </source>
</reference>
<feature type="transmembrane region" description="Helical" evidence="1">
    <location>
        <begin position="55"/>
        <end position="77"/>
    </location>
</feature>
<evidence type="ECO:0000313" key="3">
    <source>
        <dbReference type="Proteomes" id="UP001065265"/>
    </source>
</evidence>
<dbReference type="Pfam" id="PF22765">
    <property type="entry name" value="DUF7010"/>
    <property type="match status" value="1"/>
</dbReference>
<name>A0ABY5T3L0_9SPHN</name>
<dbReference type="InterPro" id="IPR053824">
    <property type="entry name" value="DUF7010"/>
</dbReference>
<keyword evidence="1" id="KW-0472">Membrane</keyword>
<accession>A0ABY5T3L0</accession>
<keyword evidence="1" id="KW-0812">Transmembrane</keyword>
<feature type="transmembrane region" description="Helical" evidence="1">
    <location>
        <begin position="139"/>
        <end position="159"/>
    </location>
</feature>
<evidence type="ECO:0000313" key="2">
    <source>
        <dbReference type="EMBL" id="UVI39931.1"/>
    </source>
</evidence>